<proteinExistence type="inferred from homology"/>
<dbReference type="PANTHER" id="PTHR12081">
    <property type="entry name" value="TRANSCRIPTION FACTOR E2F"/>
    <property type="match status" value="1"/>
</dbReference>
<keyword evidence="6" id="KW-0175">Coiled coil</keyword>
<dbReference type="Gene3D" id="1.10.10.10">
    <property type="entry name" value="Winged helix-like DNA-binding domain superfamily/Winged helix DNA-binding domain"/>
    <property type="match status" value="2"/>
</dbReference>
<evidence type="ECO:0000313" key="9">
    <source>
        <dbReference type="EMBL" id="VDN04811.1"/>
    </source>
</evidence>
<dbReference type="InterPro" id="IPR003316">
    <property type="entry name" value="E2F_WHTH_DNA-bd_dom"/>
</dbReference>
<evidence type="ECO:0000256" key="5">
    <source>
        <dbReference type="RuleBase" id="RU003796"/>
    </source>
</evidence>
<keyword evidence="2 5" id="KW-0805">Transcription regulation</keyword>
<reference evidence="11" key="1">
    <citation type="submission" date="2017-02" db="UniProtKB">
        <authorList>
            <consortium name="WormBaseParasite"/>
        </authorList>
    </citation>
    <scope>IDENTIFICATION</scope>
</reference>
<evidence type="ECO:0000313" key="10">
    <source>
        <dbReference type="Proteomes" id="UP000276776"/>
    </source>
</evidence>
<organism evidence="11">
    <name type="scientific">Thelazia callipaeda</name>
    <name type="common">Oriental eyeworm</name>
    <name type="synonym">Parasitic nematode</name>
    <dbReference type="NCBI Taxonomy" id="103827"/>
    <lineage>
        <taxon>Eukaryota</taxon>
        <taxon>Metazoa</taxon>
        <taxon>Ecdysozoa</taxon>
        <taxon>Nematoda</taxon>
        <taxon>Chromadorea</taxon>
        <taxon>Rhabditida</taxon>
        <taxon>Spirurina</taxon>
        <taxon>Spiruromorpha</taxon>
        <taxon>Thelazioidea</taxon>
        <taxon>Thelaziidae</taxon>
        <taxon>Thelazia</taxon>
    </lineage>
</organism>
<reference evidence="9 10" key="2">
    <citation type="submission" date="2018-11" db="EMBL/GenBank/DDBJ databases">
        <authorList>
            <consortium name="Pathogen Informatics"/>
        </authorList>
    </citation>
    <scope>NUCLEOTIDE SEQUENCE [LARGE SCALE GENOMIC DNA]</scope>
</reference>
<dbReference type="GO" id="GO:0090575">
    <property type="term" value="C:RNA polymerase II transcription regulator complex"/>
    <property type="evidence" value="ECO:0007669"/>
    <property type="project" value="TreeGrafter"/>
</dbReference>
<evidence type="ECO:0000256" key="2">
    <source>
        <dbReference type="ARBA" id="ARBA00023015"/>
    </source>
</evidence>
<feature type="coiled-coil region" evidence="6">
    <location>
        <begin position="147"/>
        <end position="174"/>
    </location>
</feature>
<keyword evidence="3 5" id="KW-0238">DNA-binding</keyword>
<dbReference type="AlphaFoldDB" id="A0A0N5D379"/>
<evidence type="ECO:0000256" key="1">
    <source>
        <dbReference type="ARBA" id="ARBA00010940"/>
    </source>
</evidence>
<feature type="domain" description="E2F/DP family winged-helix DNA-binding" evidence="8">
    <location>
        <begin position="366"/>
        <end position="455"/>
    </location>
</feature>
<dbReference type="InterPro" id="IPR036390">
    <property type="entry name" value="WH_DNA-bd_sf"/>
</dbReference>
<feature type="compositionally biased region" description="Basic and acidic residues" evidence="7">
    <location>
        <begin position="35"/>
        <end position="50"/>
    </location>
</feature>
<evidence type="ECO:0000259" key="8">
    <source>
        <dbReference type="SMART" id="SM01372"/>
    </source>
</evidence>
<accession>A0A0N5D379</accession>
<sequence length="696" mass="79491">MYVSENPHPSNPDTTDAAEGRGYTRLISNKRKANRDRVPLKTRNEVEESHPSGSESGIYREDVNFTVRTLHDDRQESGAIHEFMIDPLNIENVHKEENENTTNFDFERKSKICENEWDVSVSGWKIEENFGTCQSEQNSSVVKETVFNAEEIDKQQQEENKEEKKIRITTVEKAIQYGEDEENENYCDGVKNQTSHKVNRSGSIRKTKSLGILNLRFLSAVCIQVDNTGCKELNLESIVRAMGVEKRRIYDVVNIYESLGAMQKSHKSIYNWKDFCDLPSTFHKLKLSAEKENIYEKVKDMQCSMIKFVERMKKSKKAVGKQLLTTSSEKVNVSCVTDLSQANISDCSSSFQDLNNSKQKEGNCHRGHNSLTHLCTNFCKVLISGLDREPNFQVSLDVLSTMLITPNERTDYRPPDRSRCRRIYDVANVLTSLRLVERRVRIFSSKKIPFFVYCGPKICEDEKFDIVQHLCVNKLSATLKYSEEKRAYEIEEKVLELHHQKRKKGESNGHDPESENDIEPSKQRMRTEAQAKAVQDNATTRHVMIMPKTENNTSGSAFVPVLRPQPQMFFLTVEHLPLFGVENLYFFQQIINSPTLISLNNPSQSVVSWNSPQYLTIPVYPKPPAQVVFHPNLDFNTGPYNAVMFPYYTLSPYVLQPSSVEGTGNAGEAPPVQQQPPIQTTVHSISSPFNIDSLLN</sequence>
<dbReference type="WBParaSite" id="TCLT_0000737401-mRNA-1">
    <property type="protein sequence ID" value="TCLT_0000737401-mRNA-1"/>
    <property type="gene ID" value="TCLT_0000737401"/>
</dbReference>
<dbReference type="SUPFAM" id="SSF46785">
    <property type="entry name" value="Winged helix' DNA-binding domain"/>
    <property type="match status" value="2"/>
</dbReference>
<feature type="domain" description="E2F/DP family winged-helix DNA-binding" evidence="8">
    <location>
        <begin position="205"/>
        <end position="274"/>
    </location>
</feature>
<dbReference type="PANTHER" id="PTHR12081:SF7">
    <property type="entry name" value="TRANSCRIPTION FACTOR EFL-3"/>
    <property type="match status" value="1"/>
</dbReference>
<evidence type="ECO:0000256" key="4">
    <source>
        <dbReference type="ARBA" id="ARBA00023163"/>
    </source>
</evidence>
<name>A0A0N5D379_THECL</name>
<keyword evidence="10" id="KW-1185">Reference proteome</keyword>
<dbReference type="InterPro" id="IPR036388">
    <property type="entry name" value="WH-like_DNA-bd_sf"/>
</dbReference>
<gene>
    <name evidence="9" type="ORF">TCLT_LOCUS7363</name>
</gene>
<dbReference type="STRING" id="103827.A0A0N5D379"/>
<feature type="region of interest" description="Disordered" evidence="7">
    <location>
        <begin position="1"/>
        <end position="58"/>
    </location>
</feature>
<dbReference type="Proteomes" id="UP000276776">
    <property type="component" value="Unassembled WGS sequence"/>
</dbReference>
<dbReference type="InterPro" id="IPR015633">
    <property type="entry name" value="E2F"/>
</dbReference>
<dbReference type="Pfam" id="PF02319">
    <property type="entry name" value="WHD_E2F_TDP"/>
    <property type="match status" value="2"/>
</dbReference>
<comment type="subcellular location">
    <subcellularLocation>
        <location evidence="5">Nucleus</location>
    </subcellularLocation>
</comment>
<evidence type="ECO:0000313" key="11">
    <source>
        <dbReference type="WBParaSite" id="TCLT_0000737401-mRNA-1"/>
    </source>
</evidence>
<feature type="compositionally biased region" description="Basic and acidic residues" evidence="7">
    <location>
        <begin position="505"/>
        <end position="529"/>
    </location>
</feature>
<feature type="region of interest" description="Disordered" evidence="7">
    <location>
        <begin position="499"/>
        <end position="540"/>
    </location>
</feature>
<keyword evidence="4 5" id="KW-0804">Transcription</keyword>
<dbReference type="GO" id="GO:0000978">
    <property type="term" value="F:RNA polymerase II cis-regulatory region sequence-specific DNA binding"/>
    <property type="evidence" value="ECO:0007669"/>
    <property type="project" value="InterPro"/>
</dbReference>
<dbReference type="SMART" id="SM01372">
    <property type="entry name" value="E2F_TDP"/>
    <property type="match status" value="2"/>
</dbReference>
<evidence type="ECO:0000256" key="6">
    <source>
        <dbReference type="SAM" id="Coils"/>
    </source>
</evidence>
<keyword evidence="5" id="KW-0539">Nucleus</keyword>
<dbReference type="EMBL" id="UYYF01004499">
    <property type="protein sequence ID" value="VDN04811.1"/>
    <property type="molecule type" value="Genomic_DNA"/>
</dbReference>
<protein>
    <submittedName>
        <fullName evidence="11">E2F_TDP domain-containing protein</fullName>
    </submittedName>
</protein>
<evidence type="ECO:0000256" key="3">
    <source>
        <dbReference type="ARBA" id="ARBA00023125"/>
    </source>
</evidence>
<comment type="similarity">
    <text evidence="1 5">Belongs to the E2F/DP family.</text>
</comment>
<dbReference type="OrthoDB" id="5318at2759"/>
<evidence type="ECO:0000256" key="7">
    <source>
        <dbReference type="SAM" id="MobiDB-lite"/>
    </source>
</evidence>
<dbReference type="GO" id="GO:0000981">
    <property type="term" value="F:DNA-binding transcription factor activity, RNA polymerase II-specific"/>
    <property type="evidence" value="ECO:0007669"/>
    <property type="project" value="TreeGrafter"/>
</dbReference>